<reference evidence="1" key="3">
    <citation type="journal article" date="2019" name="G3 (Bethesda)">
        <title>Hybrid Assembly of the Genome of the Entomopathogenic Nematode Steinernema carpocapsae Identifies the X-Chromosome.</title>
        <authorList>
            <person name="Serra L."/>
            <person name="Macchietto M."/>
            <person name="Macias-Munoz A."/>
            <person name="McGill C.J."/>
            <person name="Rodriguez I.M."/>
            <person name="Rodriguez B."/>
            <person name="Murad R."/>
            <person name="Mortazavi A."/>
        </authorList>
    </citation>
    <scope>NUCLEOTIDE SEQUENCE</scope>
    <source>
        <strain evidence="1">ALL</strain>
    </source>
</reference>
<dbReference type="OrthoDB" id="71672at2759"/>
<protein>
    <submittedName>
        <fullName evidence="1">Uncharacterized protein</fullName>
    </submittedName>
</protein>
<sequence length="108" mass="12339">MLHADDLSPHRTSHLDSFAAGKGAVCREEPHFVRSKLVEERRFVVPIGAESTGRENHRFPSDLVQAAVFLLDSDSGDVFVPSDQTQHFGVHQDLHEFRTFFDFFENIR</sequence>
<dbReference type="EMBL" id="AZBU02000004">
    <property type="protein sequence ID" value="TKR81199.1"/>
    <property type="molecule type" value="Genomic_DNA"/>
</dbReference>
<comment type="caution">
    <text evidence="1">The sequence shown here is derived from an EMBL/GenBank/DDBJ whole genome shotgun (WGS) entry which is preliminary data.</text>
</comment>
<dbReference type="AlphaFoldDB" id="A0A4U5NE07"/>
<organism evidence="1">
    <name type="scientific">Steinernema carpocapsae</name>
    <name type="common">Entomopathogenic nematode</name>
    <dbReference type="NCBI Taxonomy" id="34508"/>
    <lineage>
        <taxon>Eukaryota</taxon>
        <taxon>Metazoa</taxon>
        <taxon>Ecdysozoa</taxon>
        <taxon>Nematoda</taxon>
        <taxon>Chromadorea</taxon>
        <taxon>Rhabditida</taxon>
        <taxon>Tylenchina</taxon>
        <taxon>Panagrolaimomorpha</taxon>
        <taxon>Strongyloidoidea</taxon>
        <taxon>Steinernematidae</taxon>
        <taxon>Steinernema</taxon>
    </lineage>
</organism>
<accession>A0A4U5NE07</accession>
<reference evidence="1" key="1">
    <citation type="submission" date="2013-11" db="EMBL/GenBank/DDBJ databases">
        <authorList>
            <person name="Sternberg P."/>
            <person name="Dillman A."/>
            <person name="Macchietto M."/>
        </authorList>
    </citation>
    <scope>NUCLEOTIDE SEQUENCE</scope>
    <source>
        <strain evidence="1">ALL</strain>
    </source>
</reference>
<evidence type="ECO:0000313" key="1">
    <source>
        <dbReference type="EMBL" id="TKR81199.1"/>
    </source>
</evidence>
<name>A0A4U5NE07_STECR</name>
<proteinExistence type="predicted"/>
<reference evidence="1" key="2">
    <citation type="journal article" date="2015" name="Genome Biol.">
        <title>Comparative genomics of Steinernema reveals deeply conserved gene regulatory networks.</title>
        <authorList>
            <person name="Dillman A.R."/>
            <person name="Macchietto M."/>
            <person name="Porter C.F."/>
            <person name="Rogers A."/>
            <person name="Williams B."/>
            <person name="Antoshechkin I."/>
            <person name="Lee M.M."/>
            <person name="Goodwin Z."/>
            <person name="Lu X."/>
            <person name="Lewis E.E."/>
            <person name="Goodrich-Blair H."/>
            <person name="Stock S.P."/>
            <person name="Adams B.J."/>
            <person name="Sternberg P.W."/>
            <person name="Mortazavi A."/>
        </authorList>
    </citation>
    <scope>NUCLEOTIDE SEQUENCE [LARGE SCALE GENOMIC DNA]</scope>
    <source>
        <strain evidence="1">ALL</strain>
    </source>
</reference>
<gene>
    <name evidence="1" type="ORF">L596_015113</name>
</gene>